<evidence type="ECO:0000256" key="1">
    <source>
        <dbReference type="SAM" id="SignalP"/>
    </source>
</evidence>
<dbReference type="PROSITE" id="PS51257">
    <property type="entry name" value="PROKAR_LIPOPROTEIN"/>
    <property type="match status" value="1"/>
</dbReference>
<feature type="signal peptide" evidence="1">
    <location>
        <begin position="1"/>
        <end position="21"/>
    </location>
</feature>
<accession>A0ABZ2UBR6</accession>
<organism evidence="2 3">
    <name type="scientific">Flavobacterium soyae</name>
    <dbReference type="NCBI Taxonomy" id="2903098"/>
    <lineage>
        <taxon>Bacteria</taxon>
        <taxon>Pseudomonadati</taxon>
        <taxon>Bacteroidota</taxon>
        <taxon>Flavobacteriia</taxon>
        <taxon>Flavobacteriales</taxon>
        <taxon>Flavobacteriaceae</taxon>
        <taxon>Flavobacterium</taxon>
    </lineage>
</organism>
<evidence type="ECO:0008006" key="4">
    <source>
        <dbReference type="Google" id="ProtNLM"/>
    </source>
</evidence>
<sequence>MKITRNLICIVSCLLLLSACSKKLITNSPEPDAALYEINNKEEVTLVFFSSGEVNEPGKHLEIYKRFAEAFESIEEVHVLRINENCALEFKNYGYYYFNNNGVKLKFGMILSNGVDEPIIETNPNNYIKAYESYFKVLFNDKVYYTNMRKAEVAKRQKESRQKLEEKFKVNENYAALLIKNSNTSYYPKNSFNLSCLKGKVIAEVFTDSTRNTKSIMQLETVYDKNGLTKQYSTFINDALYSEDVYYRNSYNLIDSIVHRNEKGVKSKAVFKYEKNQFAIISVDEKDVMISNIFHLNDKFQCIKSETVNGSGDVVLTNFFEYDNLGRIIKETGSTQKILCEYKNQQEVFYSNLKVYSLKDNVLLSENIRYKEGNKDIFISKNKDKLLSKTISLNNSNDCTKMVYNYDSNKKLINVFEYFYKNE</sequence>
<keyword evidence="3" id="KW-1185">Reference proteome</keyword>
<keyword evidence="1" id="KW-0732">Signal</keyword>
<reference evidence="2 3" key="1">
    <citation type="submission" date="2024-03" db="EMBL/GenBank/DDBJ databases">
        <title>Flavobacterium soyae.</title>
        <authorList>
            <person name="Zheng W."/>
        </authorList>
    </citation>
    <scope>NUCLEOTIDE SEQUENCE [LARGE SCALE GENOMIC DNA]</scope>
    <source>
        <strain evidence="2 3">55</strain>
    </source>
</reference>
<evidence type="ECO:0000313" key="2">
    <source>
        <dbReference type="EMBL" id="WYZ18882.1"/>
    </source>
</evidence>
<feature type="chain" id="PRO_5045899488" description="YD repeat-containing protein" evidence="1">
    <location>
        <begin position="22"/>
        <end position="423"/>
    </location>
</feature>
<name>A0ABZ2UBR6_9FLAO</name>
<gene>
    <name evidence="2" type="ORF">AABD74_17165</name>
</gene>
<dbReference type="RefSeq" id="WP_406843686.1">
    <property type="nucleotide sequence ID" value="NZ_CP150845.1"/>
</dbReference>
<evidence type="ECO:0000313" key="3">
    <source>
        <dbReference type="Proteomes" id="UP001623852"/>
    </source>
</evidence>
<protein>
    <recommendedName>
        <fullName evidence="4">YD repeat-containing protein</fullName>
    </recommendedName>
</protein>
<dbReference type="Proteomes" id="UP001623852">
    <property type="component" value="Chromosome"/>
</dbReference>
<dbReference type="EMBL" id="CP150845">
    <property type="protein sequence ID" value="WYZ18882.1"/>
    <property type="molecule type" value="Genomic_DNA"/>
</dbReference>
<proteinExistence type="predicted"/>